<dbReference type="EMBL" id="JAPNTZ010000020">
    <property type="protein sequence ID" value="MCY1144533.1"/>
    <property type="molecule type" value="Genomic_DNA"/>
</dbReference>
<feature type="transmembrane region" description="Helical" evidence="7">
    <location>
        <begin position="314"/>
        <end position="339"/>
    </location>
</feature>
<accession>A0ABT4BDE7</accession>
<evidence type="ECO:0000259" key="8">
    <source>
        <dbReference type="Pfam" id="PF02687"/>
    </source>
</evidence>
<dbReference type="InterPro" id="IPR003838">
    <property type="entry name" value="ABC3_permease_C"/>
</dbReference>
<dbReference type="Proteomes" id="UP001151002">
    <property type="component" value="Unassembled WGS sequence"/>
</dbReference>
<dbReference type="InterPro" id="IPR050250">
    <property type="entry name" value="Macrolide_Exporter_MacB"/>
</dbReference>
<evidence type="ECO:0000313" key="11">
    <source>
        <dbReference type="Proteomes" id="UP001151002"/>
    </source>
</evidence>
<evidence type="ECO:0000256" key="3">
    <source>
        <dbReference type="ARBA" id="ARBA00022692"/>
    </source>
</evidence>
<comment type="subcellular location">
    <subcellularLocation>
        <location evidence="1">Cell membrane</location>
        <topology evidence="1">Multi-pass membrane protein</topology>
    </subcellularLocation>
</comment>
<feature type="domain" description="ABC3 transporter permease C-terminal" evidence="8">
    <location>
        <begin position="273"/>
        <end position="382"/>
    </location>
</feature>
<feature type="transmembrane region" description="Helical" evidence="7">
    <location>
        <begin position="21"/>
        <end position="42"/>
    </location>
</feature>
<feature type="transmembrane region" description="Helical" evidence="7">
    <location>
        <begin position="351"/>
        <end position="374"/>
    </location>
</feature>
<keyword evidence="5 7" id="KW-0472">Membrane</keyword>
<sequence>MSFGEVVRFALRGLSANKLRSSLTMLGILIGVAAVILLVAVGNGSAQAISDRIEALGTNTITVMSTSRNSSTLTKPMADALVDPVLAPDVKSVSPVVSASATVTYEGSDHEVNSFVGTTPGWFTASNTPVGRGAAFTADDEAQGRRVVVIGSTVAEELFPGADPIDRQVTVGGALFTVVGVLDAKSSTGFQDANDTAVAPLTAVRQVLTGYGPLTSILVEASSPSLVDAVESQVSTVLTSHGATESDYRIQNASQLLETQTETADTFTTLLGAVAAISLLVGGIGITNIMLVTVTERTREIGIRKALGAPRRTVLTQFLIEATLLSVIGGLLGVAAALIGSRFEIAGVHPVIVPSSVGLALGVSVAIGLFFGGLPAARAARLRPIDALRYE</sequence>
<dbReference type="RefSeq" id="WP_267569115.1">
    <property type="nucleotide sequence ID" value="NZ_JAPNTZ010000020.1"/>
</dbReference>
<keyword evidence="11" id="KW-1185">Reference proteome</keyword>
<feature type="transmembrane region" description="Helical" evidence="7">
    <location>
        <begin position="270"/>
        <end position="294"/>
    </location>
</feature>
<keyword evidence="2" id="KW-1003">Cell membrane</keyword>
<evidence type="ECO:0000256" key="6">
    <source>
        <dbReference type="ARBA" id="ARBA00038076"/>
    </source>
</evidence>
<comment type="similarity">
    <text evidence="6">Belongs to the ABC-4 integral membrane protein family.</text>
</comment>
<dbReference type="PANTHER" id="PTHR30572">
    <property type="entry name" value="MEMBRANE COMPONENT OF TRANSPORTER-RELATED"/>
    <property type="match status" value="1"/>
</dbReference>
<evidence type="ECO:0000313" key="10">
    <source>
        <dbReference type="EMBL" id="MCY1144533.1"/>
    </source>
</evidence>
<evidence type="ECO:0000256" key="1">
    <source>
        <dbReference type="ARBA" id="ARBA00004651"/>
    </source>
</evidence>
<evidence type="ECO:0000256" key="7">
    <source>
        <dbReference type="SAM" id="Phobius"/>
    </source>
</evidence>
<evidence type="ECO:0000256" key="2">
    <source>
        <dbReference type="ARBA" id="ARBA00022475"/>
    </source>
</evidence>
<keyword evidence="3 7" id="KW-0812">Transmembrane</keyword>
<dbReference type="Pfam" id="PF02687">
    <property type="entry name" value="FtsX"/>
    <property type="match status" value="1"/>
</dbReference>
<reference evidence="10" key="1">
    <citation type="submission" date="2022-11" db="EMBL/GenBank/DDBJ databases">
        <authorList>
            <person name="Somphong A."/>
            <person name="Phongsopitanun W."/>
        </authorList>
    </citation>
    <scope>NUCLEOTIDE SEQUENCE</scope>
    <source>
        <strain evidence="10">Pm04-4</strain>
    </source>
</reference>
<organism evidence="10 11">
    <name type="scientific">Paractinoplanes pyxinae</name>
    <dbReference type="NCBI Taxonomy" id="2997416"/>
    <lineage>
        <taxon>Bacteria</taxon>
        <taxon>Bacillati</taxon>
        <taxon>Actinomycetota</taxon>
        <taxon>Actinomycetes</taxon>
        <taxon>Micromonosporales</taxon>
        <taxon>Micromonosporaceae</taxon>
        <taxon>Paractinoplanes</taxon>
    </lineage>
</organism>
<dbReference type="InterPro" id="IPR025857">
    <property type="entry name" value="MacB_PCD"/>
</dbReference>
<evidence type="ECO:0000256" key="5">
    <source>
        <dbReference type="ARBA" id="ARBA00023136"/>
    </source>
</evidence>
<name>A0ABT4BDE7_9ACTN</name>
<protein>
    <submittedName>
        <fullName evidence="10">ABC transporter permease</fullName>
    </submittedName>
</protein>
<keyword evidence="4 7" id="KW-1133">Transmembrane helix</keyword>
<comment type="caution">
    <text evidence="10">The sequence shown here is derived from an EMBL/GenBank/DDBJ whole genome shotgun (WGS) entry which is preliminary data.</text>
</comment>
<proteinExistence type="inferred from homology"/>
<gene>
    <name evidence="10" type="ORF">OWR29_41600</name>
</gene>
<dbReference type="PANTHER" id="PTHR30572:SF4">
    <property type="entry name" value="ABC TRANSPORTER PERMEASE YTRF"/>
    <property type="match status" value="1"/>
</dbReference>
<evidence type="ECO:0000256" key="4">
    <source>
        <dbReference type="ARBA" id="ARBA00022989"/>
    </source>
</evidence>
<feature type="domain" description="MacB-like periplasmic core" evidence="9">
    <location>
        <begin position="21"/>
        <end position="236"/>
    </location>
</feature>
<dbReference type="Pfam" id="PF12704">
    <property type="entry name" value="MacB_PCD"/>
    <property type="match status" value="1"/>
</dbReference>
<evidence type="ECO:0000259" key="9">
    <source>
        <dbReference type="Pfam" id="PF12704"/>
    </source>
</evidence>